<feature type="chain" id="PRO_5003624224" evidence="1">
    <location>
        <begin position="25"/>
        <end position="390"/>
    </location>
</feature>
<sequence>MKKTVLISAVLFLVSSFFLSLSFAQQEDEQIRYYQMEPLDDSLFIQIQEALFIDPPDPKAEIIVDLRDANNQTISIKGALYPLLALPPEMRARIITYPFKINLEEDIHYASVFTRVVEKIRFGKVLQPPTKTQISPTLGYINPFLQLQGGERLGVSLKQDVGLSFGIGTPYSGPLETNFFEANFHILGVRAGIFSHIDAMIEPIKEQNHNNLIFSEGFHISYTIPFGNFFEFGYLKATTKIGTAKYNSYIKESEGTIVYNDDGSVKYQARVIHDEQSFLNWEFRYPVSILGSTRGKIYVAQYLDEWHFGFGFREMSLAGSTFDLAFDGMPGGKYRQPQYNITLLVQKIMEGWGFSAFAIGPAASISRTDAGSIGFTKIFVNLRFKLGTSF</sequence>
<protein>
    <submittedName>
        <fullName evidence="2">Uncharacterized protein</fullName>
    </submittedName>
</protein>
<dbReference type="AlphaFoldDB" id="I0ANT3"/>
<evidence type="ECO:0000313" key="2">
    <source>
        <dbReference type="EMBL" id="AFH50640.1"/>
    </source>
</evidence>
<dbReference type="RefSeq" id="WP_014561779.1">
    <property type="nucleotide sequence ID" value="NC_017464.1"/>
</dbReference>
<dbReference type="EMBL" id="CP003418">
    <property type="protein sequence ID" value="AFH50640.1"/>
    <property type="molecule type" value="Genomic_DNA"/>
</dbReference>
<keyword evidence="3" id="KW-1185">Reference proteome</keyword>
<organism evidence="2 3">
    <name type="scientific">Ignavibacterium album (strain DSM 19864 / JCM 16511 / NBRC 101810 / Mat9-16)</name>
    <dbReference type="NCBI Taxonomy" id="945713"/>
    <lineage>
        <taxon>Bacteria</taxon>
        <taxon>Pseudomonadati</taxon>
        <taxon>Ignavibacteriota</taxon>
        <taxon>Ignavibacteria</taxon>
        <taxon>Ignavibacteriales</taxon>
        <taxon>Ignavibacteriaceae</taxon>
        <taxon>Ignavibacterium</taxon>
    </lineage>
</organism>
<accession>I0ANT3</accession>
<dbReference type="PATRIC" id="fig|945713.3.peg.2956"/>
<keyword evidence="1" id="KW-0732">Signal</keyword>
<dbReference type="KEGG" id="ial:IALB_2937"/>
<dbReference type="Proteomes" id="UP000007394">
    <property type="component" value="Chromosome"/>
</dbReference>
<evidence type="ECO:0000256" key="1">
    <source>
        <dbReference type="SAM" id="SignalP"/>
    </source>
</evidence>
<dbReference type="STRING" id="945713.IALB_2937"/>
<evidence type="ECO:0000313" key="3">
    <source>
        <dbReference type="Proteomes" id="UP000007394"/>
    </source>
</evidence>
<reference evidence="2 3" key="1">
    <citation type="journal article" date="2012" name="Front. Microbiol.">
        <title>Complete genome of Ignavibacterium album, a metabolically versatile, flagellated, facultative anaerobe from the phylum Chlorobi.</title>
        <authorList>
            <person name="Liu Z."/>
            <person name="Frigaard N.-U."/>
            <person name="Vogl K."/>
            <person name="Iino T."/>
            <person name="Ohkuma M."/>
            <person name="Overmann J."/>
            <person name="Bryant D.A."/>
        </authorList>
    </citation>
    <scope>NUCLEOTIDE SEQUENCE [LARGE SCALE GENOMIC DNA]</scope>
    <source>
        <strain evidence="3">DSM 19864 / JCM 16511 / NBRC 101810 / Mat9-16</strain>
    </source>
</reference>
<proteinExistence type="predicted"/>
<feature type="signal peptide" evidence="1">
    <location>
        <begin position="1"/>
        <end position="24"/>
    </location>
</feature>
<dbReference type="HOGENOM" id="CLU_721156_0_0_10"/>
<name>I0ANT3_IGNAJ</name>
<gene>
    <name evidence="2" type="ordered locus">IALB_2937</name>
</gene>